<keyword evidence="2" id="KW-1185">Reference proteome</keyword>
<evidence type="ECO:0000313" key="2">
    <source>
        <dbReference type="Proteomes" id="UP001064048"/>
    </source>
</evidence>
<dbReference type="EMBL" id="CM046117">
    <property type="protein sequence ID" value="KAI8436721.1"/>
    <property type="molecule type" value="Genomic_DNA"/>
</dbReference>
<proteinExistence type="predicted"/>
<reference evidence="1 2" key="1">
    <citation type="journal article" date="2022" name="Genome Biol. Evol.">
        <title>The Spruce Budworm Genome: Reconstructing the Evolutionary History of Antifreeze Proteins.</title>
        <authorList>
            <person name="Beliveau C."/>
            <person name="Gagne P."/>
            <person name="Picq S."/>
            <person name="Vernygora O."/>
            <person name="Keeling C.I."/>
            <person name="Pinkney K."/>
            <person name="Doucet D."/>
            <person name="Wen F."/>
            <person name="Johnston J.S."/>
            <person name="Maaroufi H."/>
            <person name="Boyle B."/>
            <person name="Laroche J."/>
            <person name="Dewar K."/>
            <person name="Juretic N."/>
            <person name="Blackburn G."/>
            <person name="Nisole A."/>
            <person name="Brunet B."/>
            <person name="Brandao M."/>
            <person name="Lumley L."/>
            <person name="Duan J."/>
            <person name="Quan G."/>
            <person name="Lucarotti C.J."/>
            <person name="Roe A.D."/>
            <person name="Sperling F.A.H."/>
            <person name="Levesque R.C."/>
            <person name="Cusson M."/>
        </authorList>
    </citation>
    <scope>NUCLEOTIDE SEQUENCE [LARGE SCALE GENOMIC DNA]</scope>
    <source>
        <strain evidence="1">Glfc:IPQL:Cfum</strain>
    </source>
</reference>
<gene>
    <name evidence="1" type="ORF">MSG28_010204</name>
</gene>
<accession>A0ACC0KJJ7</accession>
<organism evidence="1 2">
    <name type="scientific">Choristoneura fumiferana</name>
    <name type="common">Spruce budworm moth</name>
    <name type="synonym">Archips fumiferana</name>
    <dbReference type="NCBI Taxonomy" id="7141"/>
    <lineage>
        <taxon>Eukaryota</taxon>
        <taxon>Metazoa</taxon>
        <taxon>Ecdysozoa</taxon>
        <taxon>Arthropoda</taxon>
        <taxon>Hexapoda</taxon>
        <taxon>Insecta</taxon>
        <taxon>Pterygota</taxon>
        <taxon>Neoptera</taxon>
        <taxon>Endopterygota</taxon>
        <taxon>Lepidoptera</taxon>
        <taxon>Glossata</taxon>
        <taxon>Ditrysia</taxon>
        <taxon>Tortricoidea</taxon>
        <taxon>Tortricidae</taxon>
        <taxon>Tortricinae</taxon>
        <taxon>Choristoneura</taxon>
    </lineage>
</organism>
<comment type="caution">
    <text evidence="1">The sequence shown here is derived from an EMBL/GenBank/DDBJ whole genome shotgun (WGS) entry which is preliminary data.</text>
</comment>
<sequence length="1023" mass="116808">MKNINNSTMESNILEQFAAFDIRAKIEVSIYFEDEDEAKEMAIKTENFADVDNTNSQDRTNLPLNCSEPKIIIKEELPETTDKKIDDEVTGDKHIDEQIPKEITTLETENSQNKTNNSDNERKRKQKLLQIYKNKRVKIGSPQENVSNCLSNQNKENDVQKSFVSNLNCTHQDVDTSQLNLNEVSSAAAIPTSNKNNEESEKYKIRTRILSYLTAVSENMRLVMEAYAYHREYNTPYDCFKKQKIHYFNNSYNTVVKIILPETHNKAFILSFLQMTYQHALKRPTLNKFCLRDYEILLKELLSWAKKKQDSSQTTKNTTQTGGQQENTVQPSLSSSNYSQAPILENSHNKPELNGTTKSDTICIFSIGSPGSEISINVDPKLSPHLLTTNNLKKHDAQTVKQSSIDFSRAQIPFQTHPETRSTNLNNNETSVAQTTRKSSVDLPQAQIPFQKHPETRPNNINNNEASVAQTARKSSLDLSRAQIPFEIYPDTRPKNIEAAVAQTTRKSSLDLARAEIPFQTHPATRPSHTKNHEASVAQSTRKSIVDLPRAQMPFQTQPGTETINKYTYLQELLHKPPSIPPSVPDIQSRLYPEMYKYMQTTTCVVQKYSANNDKINTSTRLPQKPLEMQNGNTMVGQSQHLPEKTMPPPWILNRNQQTVNTAQKQSILTPPSYDQLIRLPPPTYASPIWSQQQVQPELVNYQHIQPQYDQSRQIQQLSQLQHNSMLPQYGQYQQIQSQIRQSQNTQPQNGQPTRQSQSIMPQHVYPQIPVQSPAQTECEKRLQVEEWHQGLNEHYHQGQIHQQNHKNAPRSTSTDSGFISPLNFNAADQTVPPVPEHTESSQIVITHVTSLNPNVPSMAEGSCVMCKTTTKKVCMGCMKVYYCTYECQLTEENTFKHYYYPENHDELSDDGEGTLAFKVKRAIAKNKRPNNSIHGFFEKRKKKKVPKNSSTVSQATADGVAFIKANQDESAYASHLIKIEVYDIDKIKNIPPTEQWKHAEVRVKYYAHSEEDEHVQVVSYDE</sequence>
<evidence type="ECO:0000313" key="1">
    <source>
        <dbReference type="EMBL" id="KAI8436721.1"/>
    </source>
</evidence>
<dbReference type="Proteomes" id="UP001064048">
    <property type="component" value="Chromosome 17"/>
</dbReference>
<name>A0ACC0KJJ7_CHOFU</name>
<protein>
    <submittedName>
        <fullName evidence="1">Uncharacterized protein</fullName>
    </submittedName>
</protein>